<dbReference type="RefSeq" id="WP_111326934.1">
    <property type="nucleotide sequence ID" value="NZ_BIFX01000002.1"/>
</dbReference>
<protein>
    <submittedName>
        <fullName evidence="1">Uncharacterized protein</fullName>
    </submittedName>
</protein>
<name>A0A326TPU5_THEHA</name>
<gene>
    <name evidence="1" type="ORF">EI42_06424</name>
</gene>
<dbReference type="Proteomes" id="UP000248806">
    <property type="component" value="Unassembled WGS sequence"/>
</dbReference>
<dbReference type="EMBL" id="QKUF01000069">
    <property type="protein sequence ID" value="PZW18017.1"/>
    <property type="molecule type" value="Genomic_DNA"/>
</dbReference>
<organism evidence="1 2">
    <name type="scientific">Thermosporothrix hazakensis</name>
    <dbReference type="NCBI Taxonomy" id="644383"/>
    <lineage>
        <taxon>Bacteria</taxon>
        <taxon>Bacillati</taxon>
        <taxon>Chloroflexota</taxon>
        <taxon>Ktedonobacteria</taxon>
        <taxon>Ktedonobacterales</taxon>
        <taxon>Thermosporotrichaceae</taxon>
        <taxon>Thermosporothrix</taxon>
    </lineage>
</organism>
<sequence length="144" mass="16943">MSAYRLMNLRLPDLMHIGEQAVSITVDAFHSSISAYRQEADPERKKMWRRLVRDHLAWLRSHEIPKDVSTRSPWIPEKQWSTLVRVDLDGETREPHDLNELISWLKQFTRRKHIGQMYITMSCERSPVEVEMDVEKEAGNAATE</sequence>
<proteinExistence type="predicted"/>
<comment type="caution">
    <text evidence="1">The sequence shown here is derived from an EMBL/GenBank/DDBJ whole genome shotgun (WGS) entry which is preliminary data.</text>
</comment>
<keyword evidence="2" id="KW-1185">Reference proteome</keyword>
<accession>A0A326TPU5</accession>
<evidence type="ECO:0000313" key="1">
    <source>
        <dbReference type="EMBL" id="PZW18017.1"/>
    </source>
</evidence>
<dbReference type="AlphaFoldDB" id="A0A326TPU5"/>
<evidence type="ECO:0000313" key="2">
    <source>
        <dbReference type="Proteomes" id="UP000248806"/>
    </source>
</evidence>
<reference evidence="1 2" key="1">
    <citation type="submission" date="2018-06" db="EMBL/GenBank/DDBJ databases">
        <title>Genomic Encyclopedia of Archaeal and Bacterial Type Strains, Phase II (KMG-II): from individual species to whole genera.</title>
        <authorList>
            <person name="Goeker M."/>
        </authorList>
    </citation>
    <scope>NUCLEOTIDE SEQUENCE [LARGE SCALE GENOMIC DNA]</scope>
    <source>
        <strain evidence="1 2">ATCC BAA-1881</strain>
    </source>
</reference>